<reference evidence="1" key="1">
    <citation type="journal article" date="2023" name="Science">
        <title>Genome structures resolve the early diversification of teleost fishes.</title>
        <authorList>
            <person name="Parey E."/>
            <person name="Louis A."/>
            <person name="Montfort J."/>
            <person name="Bouchez O."/>
            <person name="Roques C."/>
            <person name="Iampietro C."/>
            <person name="Lluch J."/>
            <person name="Castinel A."/>
            <person name="Donnadieu C."/>
            <person name="Desvignes T."/>
            <person name="Floi Bucao C."/>
            <person name="Jouanno E."/>
            <person name="Wen M."/>
            <person name="Mejri S."/>
            <person name="Dirks R."/>
            <person name="Jansen H."/>
            <person name="Henkel C."/>
            <person name="Chen W.J."/>
            <person name="Zahm M."/>
            <person name="Cabau C."/>
            <person name="Klopp C."/>
            <person name="Thompson A.W."/>
            <person name="Robinson-Rechavi M."/>
            <person name="Braasch I."/>
            <person name="Lecointre G."/>
            <person name="Bobe J."/>
            <person name="Postlethwait J.H."/>
            <person name="Berthelot C."/>
            <person name="Roest Crollius H."/>
            <person name="Guiguen Y."/>
        </authorList>
    </citation>
    <scope>NUCLEOTIDE SEQUENCE</scope>
    <source>
        <strain evidence="1">WJC10195</strain>
    </source>
</reference>
<comment type="caution">
    <text evidence="1">The sequence shown here is derived from an EMBL/GenBank/DDBJ whole genome shotgun (WGS) entry which is preliminary data.</text>
</comment>
<organism evidence="1 2">
    <name type="scientific">Synaphobranchus kaupii</name>
    <name type="common">Kaup's arrowtooth eel</name>
    <dbReference type="NCBI Taxonomy" id="118154"/>
    <lineage>
        <taxon>Eukaryota</taxon>
        <taxon>Metazoa</taxon>
        <taxon>Chordata</taxon>
        <taxon>Craniata</taxon>
        <taxon>Vertebrata</taxon>
        <taxon>Euteleostomi</taxon>
        <taxon>Actinopterygii</taxon>
        <taxon>Neopterygii</taxon>
        <taxon>Teleostei</taxon>
        <taxon>Anguilliformes</taxon>
        <taxon>Synaphobranchidae</taxon>
        <taxon>Synaphobranchus</taxon>
    </lineage>
</organism>
<evidence type="ECO:0000313" key="2">
    <source>
        <dbReference type="Proteomes" id="UP001152622"/>
    </source>
</evidence>
<sequence length="142" mass="16196">MKNRFQMDLYSQQDSLIHLVWEVNMRLKLQDISLGLGMTLCTSELPALNVYDTQHAAFSDLESTAFNKPAGRRLPGSCFDGRSVVQRAIQEITEALAHPPARPPTLCQRWWGRQSPACSPLSRRHPIRQRRAGPSVTWRLAW</sequence>
<protein>
    <submittedName>
        <fullName evidence="1">Uncharacterized protein</fullName>
    </submittedName>
</protein>
<dbReference type="AlphaFoldDB" id="A0A9Q1F6D2"/>
<dbReference type="Proteomes" id="UP001152622">
    <property type="component" value="Chromosome 8"/>
</dbReference>
<dbReference type="EMBL" id="JAINUF010000008">
    <property type="protein sequence ID" value="KAJ8352037.1"/>
    <property type="molecule type" value="Genomic_DNA"/>
</dbReference>
<dbReference type="OrthoDB" id="10610557at2759"/>
<name>A0A9Q1F6D2_SYNKA</name>
<gene>
    <name evidence="1" type="ORF">SKAU_G00235130</name>
</gene>
<keyword evidence="2" id="KW-1185">Reference proteome</keyword>
<accession>A0A9Q1F6D2</accession>
<evidence type="ECO:0000313" key="1">
    <source>
        <dbReference type="EMBL" id="KAJ8352037.1"/>
    </source>
</evidence>
<proteinExistence type="predicted"/>